<dbReference type="Pfam" id="PF00244">
    <property type="entry name" value="14-3-3"/>
    <property type="match status" value="1"/>
</dbReference>
<dbReference type="PANTHER" id="PTHR18860">
    <property type="entry name" value="14-3-3 PROTEIN"/>
    <property type="match status" value="1"/>
</dbReference>
<dbReference type="InterPro" id="IPR036815">
    <property type="entry name" value="14-3-3_dom_sf"/>
</dbReference>
<dbReference type="InterPro" id="IPR023410">
    <property type="entry name" value="14-3-3_domain"/>
</dbReference>
<proteinExistence type="inferred from homology"/>
<feature type="domain" description="14-3-3" evidence="2">
    <location>
        <begin position="5"/>
        <end position="242"/>
    </location>
</feature>
<accession>A0ABR2JS50</accession>
<evidence type="ECO:0000313" key="4">
    <source>
        <dbReference type="Proteomes" id="UP001470230"/>
    </source>
</evidence>
<evidence type="ECO:0000256" key="1">
    <source>
        <dbReference type="ARBA" id="ARBA00006141"/>
    </source>
</evidence>
<gene>
    <name evidence="3" type="ORF">M9Y10_004467</name>
</gene>
<reference evidence="3 4" key="1">
    <citation type="submission" date="2024-04" db="EMBL/GenBank/DDBJ databases">
        <title>Tritrichomonas musculus Genome.</title>
        <authorList>
            <person name="Alves-Ferreira E."/>
            <person name="Grigg M."/>
            <person name="Lorenzi H."/>
            <person name="Galac M."/>
        </authorList>
    </citation>
    <scope>NUCLEOTIDE SEQUENCE [LARGE SCALE GENOMIC DNA]</scope>
    <source>
        <strain evidence="3 4">EAF2021</strain>
    </source>
</reference>
<dbReference type="Proteomes" id="UP001470230">
    <property type="component" value="Unassembled WGS sequence"/>
</dbReference>
<evidence type="ECO:0000259" key="2">
    <source>
        <dbReference type="SMART" id="SM00101"/>
    </source>
</evidence>
<dbReference type="SMART" id="SM00101">
    <property type="entry name" value="14_3_3"/>
    <property type="match status" value="1"/>
</dbReference>
<dbReference type="Gene3D" id="1.20.190.20">
    <property type="entry name" value="14-3-3 domain"/>
    <property type="match status" value="1"/>
</dbReference>
<dbReference type="SUPFAM" id="SSF48445">
    <property type="entry name" value="14-3-3 protein"/>
    <property type="match status" value="1"/>
</dbReference>
<dbReference type="InterPro" id="IPR000308">
    <property type="entry name" value="14-3-3"/>
</dbReference>
<name>A0ABR2JS50_9EUKA</name>
<comment type="similarity">
    <text evidence="1">Belongs to the 14-3-3 family.</text>
</comment>
<comment type="caution">
    <text evidence="3">The sequence shown here is derived from an EMBL/GenBank/DDBJ whole genome shotgun (WGS) entry which is preliminary data.</text>
</comment>
<organism evidence="3 4">
    <name type="scientific">Tritrichomonas musculus</name>
    <dbReference type="NCBI Taxonomy" id="1915356"/>
    <lineage>
        <taxon>Eukaryota</taxon>
        <taxon>Metamonada</taxon>
        <taxon>Parabasalia</taxon>
        <taxon>Tritrichomonadida</taxon>
        <taxon>Tritrichomonadidae</taxon>
        <taxon>Tritrichomonas</taxon>
    </lineage>
</organism>
<protein>
    <recommendedName>
        <fullName evidence="2">14-3-3 domain-containing protein</fullName>
    </recommendedName>
</protein>
<dbReference type="EMBL" id="JAPFFF010000010">
    <property type="protein sequence ID" value="KAK8881707.1"/>
    <property type="molecule type" value="Genomic_DNA"/>
</dbReference>
<dbReference type="CDD" id="cd08774">
    <property type="entry name" value="14-3-3"/>
    <property type="match status" value="1"/>
</dbReference>
<evidence type="ECO:0000313" key="3">
    <source>
        <dbReference type="EMBL" id="KAK8881707.1"/>
    </source>
</evidence>
<sequence length="242" mass="27649">MNNEQNDIRFLIRLYHELSHPSEALDQVEILSECYPSFTIEDLNLLNAVAKEAIDPLRQTIGTLDFYYISEVDDQNADKAHILLEKKQQVSDELLATCHRILSLMNEKILPNAPNPEARALSFKIIGDLNRYIIDSDVQNELERAKNDAGSAYKHSLQIYNSEVEYFSPIKLHVILNYAVFLYNNLQRKEQAINLLQDALTNEAAGIKDLVNDHERYDQAINSLSVMKTNLMAWTSSDHNAA</sequence>
<dbReference type="PRINTS" id="PR00305">
    <property type="entry name" value="1433ZETA"/>
</dbReference>
<keyword evidence="4" id="KW-1185">Reference proteome</keyword>